<proteinExistence type="predicted"/>
<gene>
    <name evidence="1" type="primary">GSH1_1</name>
    <name evidence="1" type="ORF">H2198_001972</name>
</gene>
<dbReference type="Proteomes" id="UP001172386">
    <property type="component" value="Unassembled WGS sequence"/>
</dbReference>
<reference evidence="1" key="1">
    <citation type="submission" date="2022-10" db="EMBL/GenBank/DDBJ databases">
        <title>Culturing micro-colonial fungi from biological soil crusts in the Mojave desert and describing Neophaeococcomyces mojavensis, and introducing the new genera and species Taxawa tesnikishii.</title>
        <authorList>
            <person name="Kurbessoian T."/>
            <person name="Stajich J.E."/>
        </authorList>
    </citation>
    <scope>NUCLEOTIDE SEQUENCE</scope>
    <source>
        <strain evidence="1">JES_112</strain>
    </source>
</reference>
<protein>
    <submittedName>
        <fullName evidence="1">Glutamate--cysteine ligase</fullName>
        <ecNumber evidence="1">6.3.2.2</ecNumber>
    </submittedName>
</protein>
<keyword evidence="1" id="KW-0436">Ligase</keyword>
<accession>A0ACC3AFJ4</accession>
<organism evidence="1 2">
    <name type="scientific">Neophaeococcomyces mojaviensis</name>
    <dbReference type="NCBI Taxonomy" id="3383035"/>
    <lineage>
        <taxon>Eukaryota</taxon>
        <taxon>Fungi</taxon>
        <taxon>Dikarya</taxon>
        <taxon>Ascomycota</taxon>
        <taxon>Pezizomycotina</taxon>
        <taxon>Eurotiomycetes</taxon>
        <taxon>Chaetothyriomycetidae</taxon>
        <taxon>Chaetothyriales</taxon>
        <taxon>Chaetothyriales incertae sedis</taxon>
        <taxon>Neophaeococcomyces</taxon>
    </lineage>
</organism>
<dbReference type="EMBL" id="JAPDRQ010000023">
    <property type="protein sequence ID" value="KAJ9661404.1"/>
    <property type="molecule type" value="Genomic_DNA"/>
</dbReference>
<evidence type="ECO:0000313" key="2">
    <source>
        <dbReference type="Proteomes" id="UP001172386"/>
    </source>
</evidence>
<sequence>MGKAGTTSQESFLEWEQINPHDAKLKEKALKELIEAWNNAKDNRSEGLRWGDEVEYQIIQLDHQHKEALLSLEQGTVLDNAEAGDTRYEWQPEYAKYMAESAPRRPYGSQVPDLASVHVSMAKRRKELKALLESDADPFTLTLFPLLGTPQNKYTGDTESLEHPTYNSSRYVPDELVSSRSRYTSLESNARARRGKPMSVKLPMYRDSNTTLVPGNAIDLEGTIFGPGACGLQVTMETKDVREACEMHDQLCVLGPIMLALTASTPIFRGYLADVDARWNTISQTYDDRTEEEMGKVAPRWSACPLYLGESLSAELDNSTSPAEDNVRSQLEEAGMSRKLAHYYANHFTRSIFLVTQADLDEDAAADGPTLWTRLSGTVFPHVRLKIPENKTDGWRIEFRPMEVQFTDFENAACAVFVTLFRQMAAKHKLDFRIAIEKVHQDIDKAHTRDAWSRERFWWRRVRVSDSEPGKLYTDKQATMLSLDEIFNGETTKTDLPGAIGLVPAIRQDLSDFQQADKQHSGSEPELRKVHAYLDFIRDRASGARPTGARLMRDMVHKHKEYQKDSKITLAICYDIVKAVKDMVDQDLAGVLG</sequence>
<dbReference type="EC" id="6.3.2.2" evidence="1"/>
<comment type="caution">
    <text evidence="1">The sequence shown here is derived from an EMBL/GenBank/DDBJ whole genome shotgun (WGS) entry which is preliminary data.</text>
</comment>
<keyword evidence="2" id="KW-1185">Reference proteome</keyword>
<name>A0ACC3AFJ4_9EURO</name>
<evidence type="ECO:0000313" key="1">
    <source>
        <dbReference type="EMBL" id="KAJ9661404.1"/>
    </source>
</evidence>